<reference evidence="2" key="1">
    <citation type="journal article" date="2015" name="Nat. Genet.">
        <title>The genome and transcriptome of the zoonotic hookworm Ancylostoma ceylanicum identify infection-specific gene families.</title>
        <authorList>
            <person name="Schwarz E.M."/>
            <person name="Hu Y."/>
            <person name="Antoshechkin I."/>
            <person name="Miller M.M."/>
            <person name="Sternberg P.W."/>
            <person name="Aroian R.V."/>
        </authorList>
    </citation>
    <scope>NUCLEOTIDE SEQUENCE</scope>
    <source>
        <strain evidence="2">HY135</strain>
    </source>
</reference>
<accession>A0A016UQK6</accession>
<gene>
    <name evidence="1" type="primary">Acey_s0030.g2069</name>
    <name evidence="1" type="ORF">Y032_0030g2069</name>
</gene>
<comment type="caution">
    <text evidence="1">The sequence shown here is derived from an EMBL/GenBank/DDBJ whole genome shotgun (WGS) entry which is preliminary data.</text>
</comment>
<evidence type="ECO:0000313" key="1">
    <source>
        <dbReference type="EMBL" id="EYC17470.1"/>
    </source>
</evidence>
<protein>
    <submittedName>
        <fullName evidence="1">Uncharacterized protein</fullName>
    </submittedName>
</protein>
<evidence type="ECO:0000313" key="2">
    <source>
        <dbReference type="Proteomes" id="UP000024635"/>
    </source>
</evidence>
<dbReference type="AlphaFoldDB" id="A0A016UQK6"/>
<dbReference type="Proteomes" id="UP000024635">
    <property type="component" value="Unassembled WGS sequence"/>
</dbReference>
<dbReference type="EMBL" id="JARK01001366">
    <property type="protein sequence ID" value="EYC17470.1"/>
    <property type="molecule type" value="Genomic_DNA"/>
</dbReference>
<organism evidence="1 2">
    <name type="scientific">Ancylostoma ceylanicum</name>
    <dbReference type="NCBI Taxonomy" id="53326"/>
    <lineage>
        <taxon>Eukaryota</taxon>
        <taxon>Metazoa</taxon>
        <taxon>Ecdysozoa</taxon>
        <taxon>Nematoda</taxon>
        <taxon>Chromadorea</taxon>
        <taxon>Rhabditida</taxon>
        <taxon>Rhabditina</taxon>
        <taxon>Rhabditomorpha</taxon>
        <taxon>Strongyloidea</taxon>
        <taxon>Ancylostomatidae</taxon>
        <taxon>Ancylostomatinae</taxon>
        <taxon>Ancylostoma</taxon>
    </lineage>
</organism>
<proteinExistence type="predicted"/>
<name>A0A016UQK6_9BILA</name>
<sequence length="128" mass="14013">MSLTDSIRFCKFTYVLLVELPGLQGNPILTENRPGPNQMSIRPLAGEAVVALYPQALSGGCGRSPKAHNGHVPSGTFGGAAEEVHKTIVEERGPSPSKSLILAQTMSFFQKWSLKFIETFRRQVLLQM</sequence>
<keyword evidence="2" id="KW-1185">Reference proteome</keyword>